<accession>A0A8J2NG24</accession>
<sequence length="78" mass="9186">MGDFIKYHHNLNIAETFLWTDSQIVLRWIRSDSNRYKTFVAQRLGEIDELTDVKQWNWVSSKDNVADEATRNEAAVDL</sequence>
<proteinExistence type="predicted"/>
<name>A0A8J2NG24_9HEXA</name>
<dbReference type="AlphaFoldDB" id="A0A8J2NG24"/>
<dbReference type="PANTHER" id="PTHR47331">
    <property type="entry name" value="PHD-TYPE DOMAIN-CONTAINING PROTEIN"/>
    <property type="match status" value="1"/>
</dbReference>
<reference evidence="1" key="1">
    <citation type="submission" date="2021-06" db="EMBL/GenBank/DDBJ databases">
        <authorList>
            <person name="Hodson N. C."/>
            <person name="Mongue J. A."/>
            <person name="Jaron S. K."/>
        </authorList>
    </citation>
    <scope>NUCLEOTIDE SEQUENCE</scope>
</reference>
<gene>
    <name evidence="1" type="ORF">AFUS01_LOCUS404</name>
</gene>
<dbReference type="PANTHER" id="PTHR47331:SF1">
    <property type="entry name" value="GAG-LIKE PROTEIN"/>
    <property type="match status" value="1"/>
</dbReference>
<dbReference type="Proteomes" id="UP000708208">
    <property type="component" value="Unassembled WGS sequence"/>
</dbReference>
<comment type="caution">
    <text evidence="1">The sequence shown here is derived from an EMBL/GenBank/DDBJ whole genome shotgun (WGS) entry which is preliminary data.</text>
</comment>
<feature type="non-terminal residue" evidence="1">
    <location>
        <position position="78"/>
    </location>
</feature>
<organism evidence="1 2">
    <name type="scientific">Allacma fusca</name>
    <dbReference type="NCBI Taxonomy" id="39272"/>
    <lineage>
        <taxon>Eukaryota</taxon>
        <taxon>Metazoa</taxon>
        <taxon>Ecdysozoa</taxon>
        <taxon>Arthropoda</taxon>
        <taxon>Hexapoda</taxon>
        <taxon>Collembola</taxon>
        <taxon>Symphypleona</taxon>
        <taxon>Sminthuridae</taxon>
        <taxon>Allacma</taxon>
    </lineage>
</organism>
<evidence type="ECO:0000313" key="2">
    <source>
        <dbReference type="Proteomes" id="UP000708208"/>
    </source>
</evidence>
<dbReference type="OrthoDB" id="8050632at2759"/>
<dbReference type="EMBL" id="CAJVCH010001783">
    <property type="protein sequence ID" value="CAG7640991.1"/>
    <property type="molecule type" value="Genomic_DNA"/>
</dbReference>
<keyword evidence="2" id="KW-1185">Reference proteome</keyword>
<feature type="non-terminal residue" evidence="1">
    <location>
        <position position="1"/>
    </location>
</feature>
<evidence type="ECO:0000313" key="1">
    <source>
        <dbReference type="EMBL" id="CAG7640991.1"/>
    </source>
</evidence>
<protein>
    <submittedName>
        <fullName evidence="1">Uncharacterized protein</fullName>
    </submittedName>
</protein>